<dbReference type="HOGENOM" id="CLU_2184290_0_0_1"/>
<protein>
    <submittedName>
        <fullName evidence="2">Uncharacterized protein</fullName>
    </submittedName>
</protein>
<feature type="compositionally biased region" description="Basic and acidic residues" evidence="1">
    <location>
        <begin position="38"/>
        <end position="56"/>
    </location>
</feature>
<gene>
    <name evidence="2" type="ORF">M413DRAFT_29359</name>
</gene>
<proteinExistence type="predicted"/>
<name>A0A0C3C7Y7_HEBCY</name>
<dbReference type="Proteomes" id="UP000053424">
    <property type="component" value="Unassembled WGS sequence"/>
</dbReference>
<dbReference type="AlphaFoldDB" id="A0A0C3C7Y7"/>
<evidence type="ECO:0000256" key="1">
    <source>
        <dbReference type="SAM" id="MobiDB-lite"/>
    </source>
</evidence>
<organism evidence="2 3">
    <name type="scientific">Hebeloma cylindrosporum</name>
    <dbReference type="NCBI Taxonomy" id="76867"/>
    <lineage>
        <taxon>Eukaryota</taxon>
        <taxon>Fungi</taxon>
        <taxon>Dikarya</taxon>
        <taxon>Basidiomycota</taxon>
        <taxon>Agaricomycotina</taxon>
        <taxon>Agaricomycetes</taxon>
        <taxon>Agaricomycetidae</taxon>
        <taxon>Agaricales</taxon>
        <taxon>Agaricineae</taxon>
        <taxon>Hymenogastraceae</taxon>
        <taxon>Hebeloma</taxon>
    </lineage>
</organism>
<sequence>MSAFLPNKALTMDFATMRSKLGHSLGLPSAASSTASTTRRDLSRESTDAVKNDDAQKLEIPRQEKLLKHMGIVHHNFNLNNSSPSARIFEREHTHPYRGGFEQHPKTWQ</sequence>
<feature type="compositionally biased region" description="Low complexity" evidence="1">
    <location>
        <begin position="24"/>
        <end position="37"/>
    </location>
</feature>
<accession>A0A0C3C7Y7</accession>
<reference evidence="2 3" key="1">
    <citation type="submission" date="2014-04" db="EMBL/GenBank/DDBJ databases">
        <authorList>
            <consortium name="DOE Joint Genome Institute"/>
            <person name="Kuo A."/>
            <person name="Gay G."/>
            <person name="Dore J."/>
            <person name="Kohler A."/>
            <person name="Nagy L.G."/>
            <person name="Floudas D."/>
            <person name="Copeland A."/>
            <person name="Barry K.W."/>
            <person name="Cichocki N."/>
            <person name="Veneault-Fourrey C."/>
            <person name="LaButti K."/>
            <person name="Lindquist E.A."/>
            <person name="Lipzen A."/>
            <person name="Lundell T."/>
            <person name="Morin E."/>
            <person name="Murat C."/>
            <person name="Sun H."/>
            <person name="Tunlid A."/>
            <person name="Henrissat B."/>
            <person name="Grigoriev I.V."/>
            <person name="Hibbett D.S."/>
            <person name="Martin F."/>
            <person name="Nordberg H.P."/>
            <person name="Cantor M.N."/>
            <person name="Hua S.X."/>
        </authorList>
    </citation>
    <scope>NUCLEOTIDE SEQUENCE [LARGE SCALE GENOMIC DNA]</scope>
    <source>
        <strain evidence="3">h7</strain>
    </source>
</reference>
<dbReference type="EMBL" id="KN831785">
    <property type="protein sequence ID" value="KIM39676.1"/>
    <property type="molecule type" value="Genomic_DNA"/>
</dbReference>
<feature type="region of interest" description="Disordered" evidence="1">
    <location>
        <begin position="24"/>
        <end position="56"/>
    </location>
</feature>
<evidence type="ECO:0000313" key="3">
    <source>
        <dbReference type="Proteomes" id="UP000053424"/>
    </source>
</evidence>
<reference evidence="3" key="2">
    <citation type="submission" date="2015-01" db="EMBL/GenBank/DDBJ databases">
        <title>Evolutionary Origins and Diversification of the Mycorrhizal Mutualists.</title>
        <authorList>
            <consortium name="DOE Joint Genome Institute"/>
            <consortium name="Mycorrhizal Genomics Consortium"/>
            <person name="Kohler A."/>
            <person name="Kuo A."/>
            <person name="Nagy L.G."/>
            <person name="Floudas D."/>
            <person name="Copeland A."/>
            <person name="Barry K.W."/>
            <person name="Cichocki N."/>
            <person name="Veneault-Fourrey C."/>
            <person name="LaButti K."/>
            <person name="Lindquist E.A."/>
            <person name="Lipzen A."/>
            <person name="Lundell T."/>
            <person name="Morin E."/>
            <person name="Murat C."/>
            <person name="Riley R."/>
            <person name="Ohm R."/>
            <person name="Sun H."/>
            <person name="Tunlid A."/>
            <person name="Henrissat B."/>
            <person name="Grigoriev I.V."/>
            <person name="Hibbett D.S."/>
            <person name="Martin F."/>
        </authorList>
    </citation>
    <scope>NUCLEOTIDE SEQUENCE [LARGE SCALE GENOMIC DNA]</scope>
    <source>
        <strain evidence="3">h7</strain>
    </source>
</reference>
<evidence type="ECO:0000313" key="2">
    <source>
        <dbReference type="EMBL" id="KIM39676.1"/>
    </source>
</evidence>
<keyword evidence="3" id="KW-1185">Reference proteome</keyword>